<feature type="domain" description="Pirin N-terminal" evidence="3">
    <location>
        <begin position="66"/>
        <end position="171"/>
    </location>
</feature>
<dbReference type="PANTHER" id="PTHR13903">
    <property type="entry name" value="PIRIN-RELATED"/>
    <property type="match status" value="1"/>
</dbReference>
<dbReference type="EMBL" id="JALBUU010000029">
    <property type="protein sequence ID" value="MCI0755459.1"/>
    <property type="molecule type" value="Genomic_DNA"/>
</dbReference>
<dbReference type="RefSeq" id="WP_238384369.1">
    <property type="nucleotide sequence ID" value="NZ_JALBUU010000029.1"/>
</dbReference>
<dbReference type="PANTHER" id="PTHR13903:SF8">
    <property type="entry name" value="PIRIN"/>
    <property type="match status" value="1"/>
</dbReference>
<dbReference type="CDD" id="cd02247">
    <property type="entry name" value="cupin_pirin_C"/>
    <property type="match status" value="1"/>
</dbReference>
<dbReference type="Gene3D" id="2.60.120.10">
    <property type="entry name" value="Jelly Rolls"/>
    <property type="match status" value="2"/>
</dbReference>
<evidence type="ECO:0000256" key="2">
    <source>
        <dbReference type="RuleBase" id="RU003457"/>
    </source>
</evidence>
<keyword evidence="6" id="KW-1185">Reference proteome</keyword>
<dbReference type="PIRSF" id="PIRSF006232">
    <property type="entry name" value="Pirin"/>
    <property type="match status" value="1"/>
</dbReference>
<dbReference type="InterPro" id="IPR011051">
    <property type="entry name" value="RmlC_Cupin_sf"/>
</dbReference>
<dbReference type="SUPFAM" id="SSF51182">
    <property type="entry name" value="RmlC-like cupins"/>
    <property type="match status" value="1"/>
</dbReference>
<sequence>MPTFSNSLAYLIWIFRKLQKAQKPPSSRAQARVLGRRQYPMTILASPADDLMQVVLPSVRDLGDGFQVRRALPSAQRRSVGPFIFFDSFGPVAFRAGDGLDTRPHPHIGLATLTYLIQGEILHRDSEGYVQAIRPGEVNLMTAGRGIVHSERTAPAARAAGGTVFGFQSWLALPVVQEETDPGFQHVAATDLPQLDGDDATLRLIAGSLHGQRAPTRSFSDLFNAELVLRGGARFQVTAEHVERAVYVVEGAISIEGQEGTFGKDRLVVFKPDAEIVLRAVGATRLMLLGGEPLPEKRHIFWNFVSSRRERVEQAARDWQDGRFPIVPGDLEFIPLPAGRRTA</sequence>
<organism evidence="5 6">
    <name type="scientific">Teichococcus vastitatis</name>
    <dbReference type="NCBI Taxonomy" id="2307076"/>
    <lineage>
        <taxon>Bacteria</taxon>
        <taxon>Pseudomonadati</taxon>
        <taxon>Pseudomonadota</taxon>
        <taxon>Alphaproteobacteria</taxon>
        <taxon>Acetobacterales</taxon>
        <taxon>Roseomonadaceae</taxon>
        <taxon>Roseomonas</taxon>
    </lineage>
</organism>
<dbReference type="Proteomes" id="UP001201985">
    <property type="component" value="Unassembled WGS sequence"/>
</dbReference>
<evidence type="ECO:0000256" key="1">
    <source>
        <dbReference type="ARBA" id="ARBA00008416"/>
    </source>
</evidence>
<evidence type="ECO:0000313" key="6">
    <source>
        <dbReference type="Proteomes" id="UP001201985"/>
    </source>
</evidence>
<proteinExistence type="inferred from homology"/>
<dbReference type="InterPro" id="IPR003829">
    <property type="entry name" value="Pirin_N_dom"/>
</dbReference>
<name>A0ABS9W853_9PROT</name>
<evidence type="ECO:0000259" key="4">
    <source>
        <dbReference type="Pfam" id="PF05726"/>
    </source>
</evidence>
<comment type="caution">
    <text evidence="5">The sequence shown here is derived from an EMBL/GenBank/DDBJ whole genome shotgun (WGS) entry which is preliminary data.</text>
</comment>
<comment type="similarity">
    <text evidence="1 2">Belongs to the pirin family.</text>
</comment>
<dbReference type="CDD" id="cd02909">
    <property type="entry name" value="cupin_pirin_N"/>
    <property type="match status" value="1"/>
</dbReference>
<reference evidence="5 6" key="1">
    <citation type="submission" date="2022-03" db="EMBL/GenBank/DDBJ databases">
        <title>Complete genome analysis of Roseomonas KG 17.1 : a prolific producer of plant growth promoters.</title>
        <authorList>
            <person name="Saadouli I."/>
            <person name="Najjari A."/>
            <person name="Mosbah A."/>
            <person name="Ouzari H.I."/>
        </authorList>
    </citation>
    <scope>NUCLEOTIDE SEQUENCE [LARGE SCALE GENOMIC DNA]</scope>
    <source>
        <strain evidence="5 6">KG17-1</strain>
    </source>
</reference>
<evidence type="ECO:0000313" key="5">
    <source>
        <dbReference type="EMBL" id="MCI0755459.1"/>
    </source>
</evidence>
<evidence type="ECO:0000259" key="3">
    <source>
        <dbReference type="Pfam" id="PF02678"/>
    </source>
</evidence>
<accession>A0ABS9W853</accession>
<dbReference type="InterPro" id="IPR008778">
    <property type="entry name" value="Pirin_C_dom"/>
</dbReference>
<gene>
    <name evidence="5" type="ORF">MON41_17195</name>
</gene>
<protein>
    <submittedName>
        <fullName evidence="5">Pirin family protein</fullName>
    </submittedName>
</protein>
<dbReference type="InterPro" id="IPR012093">
    <property type="entry name" value="Pirin"/>
</dbReference>
<feature type="domain" description="Pirin C-terminal" evidence="4">
    <location>
        <begin position="226"/>
        <end position="324"/>
    </location>
</feature>
<dbReference type="Pfam" id="PF02678">
    <property type="entry name" value="Pirin"/>
    <property type="match status" value="1"/>
</dbReference>
<dbReference type="InterPro" id="IPR014710">
    <property type="entry name" value="RmlC-like_jellyroll"/>
</dbReference>
<dbReference type="Pfam" id="PF05726">
    <property type="entry name" value="Pirin_C"/>
    <property type="match status" value="1"/>
</dbReference>